<evidence type="ECO:0000313" key="3">
    <source>
        <dbReference type="EMBL" id="KAH0460621.1"/>
    </source>
</evidence>
<feature type="region of interest" description="Disordered" evidence="1">
    <location>
        <begin position="14"/>
        <end position="35"/>
    </location>
</feature>
<name>A0AAV7GV53_DENCH</name>
<feature type="compositionally biased region" description="Low complexity" evidence="1">
    <location>
        <begin position="14"/>
        <end position="25"/>
    </location>
</feature>
<feature type="domain" description="DUF632" evidence="2">
    <location>
        <begin position="55"/>
        <end position="131"/>
    </location>
</feature>
<evidence type="ECO:0000259" key="2">
    <source>
        <dbReference type="Pfam" id="PF04782"/>
    </source>
</evidence>
<sequence length="136" mass="14820">MRAASAAVRVGLRAGRAGSGRSAGSRAGGGQARAGLRATGQSFQTGFRVDLATRRASESIRKAYDQKCNQLRHQFAKGMSPQVIDKTRATVKDLHSRVRVMIKAVDSISRRIEKLRDEELQPQLAELVQGYCSAFC</sequence>
<comment type="caution">
    <text evidence="3">The sequence shown here is derived from an EMBL/GenBank/DDBJ whole genome shotgun (WGS) entry which is preliminary data.</text>
</comment>
<dbReference type="InterPro" id="IPR006867">
    <property type="entry name" value="DUF632"/>
</dbReference>
<reference evidence="3 4" key="1">
    <citation type="journal article" date="2021" name="Hortic Res">
        <title>Chromosome-scale assembly of the Dendrobium chrysotoxum genome enhances the understanding of orchid evolution.</title>
        <authorList>
            <person name="Zhang Y."/>
            <person name="Zhang G.Q."/>
            <person name="Zhang D."/>
            <person name="Liu X.D."/>
            <person name="Xu X.Y."/>
            <person name="Sun W.H."/>
            <person name="Yu X."/>
            <person name="Zhu X."/>
            <person name="Wang Z.W."/>
            <person name="Zhao X."/>
            <person name="Zhong W.Y."/>
            <person name="Chen H."/>
            <person name="Yin W.L."/>
            <person name="Huang T."/>
            <person name="Niu S.C."/>
            <person name="Liu Z.J."/>
        </authorList>
    </citation>
    <scope>NUCLEOTIDE SEQUENCE [LARGE SCALE GENOMIC DNA]</scope>
    <source>
        <strain evidence="3">Lindl</strain>
    </source>
</reference>
<evidence type="ECO:0000313" key="4">
    <source>
        <dbReference type="Proteomes" id="UP000775213"/>
    </source>
</evidence>
<accession>A0AAV7GV53</accession>
<dbReference type="Pfam" id="PF04782">
    <property type="entry name" value="DUF632"/>
    <property type="match status" value="1"/>
</dbReference>
<evidence type="ECO:0000256" key="1">
    <source>
        <dbReference type="SAM" id="MobiDB-lite"/>
    </source>
</evidence>
<keyword evidence="4" id="KW-1185">Reference proteome</keyword>
<dbReference type="Proteomes" id="UP000775213">
    <property type="component" value="Unassembled WGS sequence"/>
</dbReference>
<proteinExistence type="predicted"/>
<gene>
    <name evidence="3" type="ORF">IEQ34_011284</name>
</gene>
<dbReference type="AlphaFoldDB" id="A0AAV7GV53"/>
<dbReference type="PANTHER" id="PTHR21450">
    <property type="entry name" value="PROTEIN ALTERED PHOSPHATE STARVATION RESPONSE 1"/>
    <property type="match status" value="1"/>
</dbReference>
<dbReference type="EMBL" id="JAGFBR010000010">
    <property type="protein sequence ID" value="KAH0460621.1"/>
    <property type="molecule type" value="Genomic_DNA"/>
</dbReference>
<organism evidence="3 4">
    <name type="scientific">Dendrobium chrysotoxum</name>
    <name type="common">Orchid</name>
    <dbReference type="NCBI Taxonomy" id="161865"/>
    <lineage>
        <taxon>Eukaryota</taxon>
        <taxon>Viridiplantae</taxon>
        <taxon>Streptophyta</taxon>
        <taxon>Embryophyta</taxon>
        <taxon>Tracheophyta</taxon>
        <taxon>Spermatophyta</taxon>
        <taxon>Magnoliopsida</taxon>
        <taxon>Liliopsida</taxon>
        <taxon>Asparagales</taxon>
        <taxon>Orchidaceae</taxon>
        <taxon>Epidendroideae</taxon>
        <taxon>Malaxideae</taxon>
        <taxon>Dendrobiinae</taxon>
        <taxon>Dendrobium</taxon>
    </lineage>
</organism>
<protein>
    <recommendedName>
        <fullName evidence="2">DUF632 domain-containing protein</fullName>
    </recommendedName>
</protein>
<dbReference type="PANTHER" id="PTHR21450:SF35">
    <property type="entry name" value="TRANSCRIPTION FACTOR, PUTATIVE (DUF630 AND DUF632)-RELATED"/>
    <property type="match status" value="1"/>
</dbReference>